<dbReference type="Proteomes" id="UP001152607">
    <property type="component" value="Unassembled WGS sequence"/>
</dbReference>
<keyword evidence="1" id="KW-0472">Membrane</keyword>
<accession>A0A9W4U858</accession>
<dbReference type="EMBL" id="CAOQHR010000002">
    <property type="protein sequence ID" value="CAI6310144.1"/>
    <property type="molecule type" value="Genomic_DNA"/>
</dbReference>
<dbReference type="OrthoDB" id="4158087at2759"/>
<sequence length="477" mass="54742">MVKTFHFVNAASDDRKERKEIRRHVMMGKNAGKTIHRPSKIKALKQKELEQRNSKGSLVRIAKPVSGWYPTPFPRTDPRTSVETEMKSMAFPVELTPQYIEIITDFFAHVADGMYPAHIGVSLEAAKCTWLRVMLLDEHNFHCSVALMQACNATFLYGKWDALVSATFLTSSISHVRKKIESPDALSCSTVAIVLSLVTQEQFRNEHEAARVHLGGLVRMINLRGGLDTLKETPQVLLKACKTDILFSLEYGNAPIFFRDRMADIRRLHKLQDSVHDLTTIPCIVQHCPDTRLSTIIIDVFDTCKLFNDPHHQYFEIDLESYQEIIVSVSYRLLTLRHIHQQPLSSTPETLYQLGLIIFIMILFLQYGRRRLHRFARISGLLKHVLELHSVQSDKDLTLWLMITGGIWMMDGVWTLDAHSGDWLPPLISGLAKEMGLQTWDDARSHIIKYPWIYKLLDGPGSEIWERVLAFRKKSNE</sequence>
<evidence type="ECO:0000313" key="2">
    <source>
        <dbReference type="EMBL" id="CAI6310144.1"/>
    </source>
</evidence>
<organism evidence="2 3">
    <name type="scientific">Periconia digitata</name>
    <dbReference type="NCBI Taxonomy" id="1303443"/>
    <lineage>
        <taxon>Eukaryota</taxon>
        <taxon>Fungi</taxon>
        <taxon>Dikarya</taxon>
        <taxon>Ascomycota</taxon>
        <taxon>Pezizomycotina</taxon>
        <taxon>Dothideomycetes</taxon>
        <taxon>Pleosporomycetidae</taxon>
        <taxon>Pleosporales</taxon>
        <taxon>Massarineae</taxon>
        <taxon>Periconiaceae</taxon>
        <taxon>Periconia</taxon>
    </lineage>
</organism>
<gene>
    <name evidence="2" type="ORF">PDIGIT_LOCUS3183</name>
</gene>
<keyword evidence="1" id="KW-0812">Transmembrane</keyword>
<comment type="caution">
    <text evidence="2">The sequence shown here is derived from an EMBL/GenBank/DDBJ whole genome shotgun (WGS) entry which is preliminary data.</text>
</comment>
<proteinExistence type="predicted"/>
<name>A0A9W4U858_9PLEO</name>
<keyword evidence="1" id="KW-1133">Transmembrane helix</keyword>
<protein>
    <submittedName>
        <fullName evidence="2">Uncharacterized protein</fullName>
    </submittedName>
</protein>
<dbReference type="PANTHER" id="PTHR37540:SF9">
    <property type="entry name" value="ZN(2)-C6 FUNGAL-TYPE DOMAIN-CONTAINING PROTEIN"/>
    <property type="match status" value="1"/>
</dbReference>
<dbReference type="PANTHER" id="PTHR37540">
    <property type="entry name" value="TRANSCRIPTION FACTOR (ACR-2), PUTATIVE-RELATED-RELATED"/>
    <property type="match status" value="1"/>
</dbReference>
<reference evidence="2" key="1">
    <citation type="submission" date="2023-01" db="EMBL/GenBank/DDBJ databases">
        <authorList>
            <person name="Van Ghelder C."/>
            <person name="Rancurel C."/>
        </authorList>
    </citation>
    <scope>NUCLEOTIDE SEQUENCE</scope>
    <source>
        <strain evidence="2">CNCM I-4278</strain>
    </source>
</reference>
<keyword evidence="3" id="KW-1185">Reference proteome</keyword>
<evidence type="ECO:0000313" key="3">
    <source>
        <dbReference type="Proteomes" id="UP001152607"/>
    </source>
</evidence>
<evidence type="ECO:0000256" key="1">
    <source>
        <dbReference type="SAM" id="Phobius"/>
    </source>
</evidence>
<feature type="transmembrane region" description="Helical" evidence="1">
    <location>
        <begin position="350"/>
        <end position="368"/>
    </location>
</feature>
<dbReference type="AlphaFoldDB" id="A0A9W4U858"/>